<sequence>MIVPGTPIHIHRLAKKIMMELDAFEGSRPLLDDVDVLIVRGMSRGEDWDLDNLQGYLESVLERCDVEVVDPESPEGKELIEELGKFVVERIQAQYADEEPVSVRPVENPMEAVDAFTQGEIFLDPLGFERLKRDLEALGCVAAYTFGRTPDDLGVFLAAWADRSGIGPKSVELLVANLKG</sequence>
<comment type="caution">
    <text evidence="1">The sequence shown here is derived from an EMBL/GenBank/DDBJ whole genome shotgun (WGS) entry which is preliminary data.</text>
</comment>
<evidence type="ECO:0000313" key="2">
    <source>
        <dbReference type="Proteomes" id="UP000619545"/>
    </source>
</evidence>
<dbReference type="Proteomes" id="UP000619545">
    <property type="component" value="Unassembled WGS sequence"/>
</dbReference>
<reference evidence="1" key="1">
    <citation type="journal article" date="2020" name="bioRxiv">
        <title>A rank-normalized archaeal taxonomy based on genome phylogeny resolves widespread incomplete and uneven classifications.</title>
        <authorList>
            <person name="Rinke C."/>
            <person name="Chuvochina M."/>
            <person name="Mussig A.J."/>
            <person name="Chaumeil P.-A."/>
            <person name="Waite D.W."/>
            <person name="Whitman W.B."/>
            <person name="Parks D.H."/>
            <person name="Hugenholtz P."/>
        </authorList>
    </citation>
    <scope>NUCLEOTIDE SEQUENCE</scope>
    <source>
        <strain evidence="1">UBA8853</strain>
    </source>
</reference>
<dbReference type="EMBL" id="DUJS01000004">
    <property type="protein sequence ID" value="HII70356.1"/>
    <property type="molecule type" value="Genomic_DNA"/>
</dbReference>
<dbReference type="Pfam" id="PF09893">
    <property type="entry name" value="DUF2120"/>
    <property type="match status" value="1"/>
</dbReference>
<protein>
    <submittedName>
        <fullName evidence="1">DUF2120 family protein</fullName>
    </submittedName>
</protein>
<gene>
    <name evidence="1" type="ORF">HA336_03895</name>
</gene>
<name>A0A832WRN0_9EURY</name>
<dbReference type="PIRSF" id="PIRSF021964">
    <property type="entry name" value="UCP921964"/>
    <property type="match status" value="1"/>
</dbReference>
<dbReference type="AlphaFoldDB" id="A0A832WRN0"/>
<accession>A0A832WRN0</accession>
<evidence type="ECO:0000313" key="1">
    <source>
        <dbReference type="EMBL" id="HII70356.1"/>
    </source>
</evidence>
<dbReference type="InterPro" id="IPR014515">
    <property type="entry name" value="UCP921964"/>
</dbReference>
<proteinExistence type="predicted"/>
<organism evidence="1 2">
    <name type="scientific">Methanopyrus kandleri</name>
    <dbReference type="NCBI Taxonomy" id="2320"/>
    <lineage>
        <taxon>Archaea</taxon>
        <taxon>Methanobacteriati</taxon>
        <taxon>Methanobacteriota</taxon>
        <taxon>Methanomada group</taxon>
        <taxon>Methanopyri</taxon>
        <taxon>Methanopyrales</taxon>
        <taxon>Methanopyraceae</taxon>
        <taxon>Methanopyrus</taxon>
    </lineage>
</organism>